<evidence type="ECO:0000313" key="4">
    <source>
        <dbReference type="Proteomes" id="UP001597508"/>
    </source>
</evidence>
<reference evidence="4" key="1">
    <citation type="journal article" date="2019" name="Int. J. Syst. Evol. Microbiol.">
        <title>The Global Catalogue of Microorganisms (GCM) 10K type strain sequencing project: providing services to taxonomists for standard genome sequencing and annotation.</title>
        <authorList>
            <consortium name="The Broad Institute Genomics Platform"/>
            <consortium name="The Broad Institute Genome Sequencing Center for Infectious Disease"/>
            <person name="Wu L."/>
            <person name="Ma J."/>
        </authorList>
    </citation>
    <scope>NUCLEOTIDE SEQUENCE [LARGE SCALE GENOMIC DNA]</scope>
    <source>
        <strain evidence="4">KCTC 52127</strain>
    </source>
</reference>
<accession>A0ABW5LVI9</accession>
<name>A0ABW5LVI9_9FLAO</name>
<feature type="region of interest" description="Disordered" evidence="1">
    <location>
        <begin position="63"/>
        <end position="193"/>
    </location>
</feature>
<organism evidence="3 4">
    <name type="scientific">Pseudotenacibaculum haliotis</name>
    <dbReference type="NCBI Taxonomy" id="1862138"/>
    <lineage>
        <taxon>Bacteria</taxon>
        <taxon>Pseudomonadati</taxon>
        <taxon>Bacteroidota</taxon>
        <taxon>Flavobacteriia</taxon>
        <taxon>Flavobacteriales</taxon>
        <taxon>Flavobacteriaceae</taxon>
        <taxon>Pseudotenacibaculum</taxon>
    </lineage>
</organism>
<protein>
    <submittedName>
        <fullName evidence="3">Energy transducer TonB</fullName>
    </submittedName>
</protein>
<sequence>MSIFDTKHKRKSAVITSVILVALLYLIFNFGMRYLDPPEEYGVAINYGVSDVGRGEPKVVEKIKTSPKPPLQEEKIEEEVEEVPKETVQEEVITKETKEEVPVIEKPKKEEKKKEPKEEPKKEEPKPKPKPKKPSENTMKAFDNLLNGDKSDGKTKGEGDDKTDGLKGSEKGDPKSSKYYGNTGSTDGDSNYNLAGRKALTKPIEKPECQEEGTVVVTIEVDKNGRVIKAIPGAKGTDNTAKCLMEPAKRAALRTTWNAAADAPPIQKGTIIYKFTLTK</sequence>
<dbReference type="SUPFAM" id="SSF74653">
    <property type="entry name" value="TolA/TonB C-terminal domain"/>
    <property type="match status" value="1"/>
</dbReference>
<proteinExistence type="predicted"/>
<feature type="compositionally biased region" description="Basic and acidic residues" evidence="1">
    <location>
        <begin position="82"/>
        <end position="127"/>
    </location>
</feature>
<evidence type="ECO:0000256" key="1">
    <source>
        <dbReference type="SAM" id="MobiDB-lite"/>
    </source>
</evidence>
<keyword evidence="2" id="KW-1133">Transmembrane helix</keyword>
<keyword evidence="2" id="KW-0812">Transmembrane</keyword>
<comment type="caution">
    <text evidence="3">The sequence shown here is derived from an EMBL/GenBank/DDBJ whole genome shotgun (WGS) entry which is preliminary data.</text>
</comment>
<keyword evidence="4" id="KW-1185">Reference proteome</keyword>
<feature type="transmembrane region" description="Helical" evidence="2">
    <location>
        <begin position="12"/>
        <end position="32"/>
    </location>
</feature>
<dbReference type="Proteomes" id="UP001597508">
    <property type="component" value="Unassembled WGS sequence"/>
</dbReference>
<gene>
    <name evidence="3" type="ORF">ACFSRZ_11880</name>
</gene>
<dbReference type="EMBL" id="JBHULH010000008">
    <property type="protein sequence ID" value="MFD2568078.1"/>
    <property type="molecule type" value="Genomic_DNA"/>
</dbReference>
<evidence type="ECO:0000256" key="2">
    <source>
        <dbReference type="SAM" id="Phobius"/>
    </source>
</evidence>
<feature type="compositionally biased region" description="Polar residues" evidence="1">
    <location>
        <begin position="179"/>
        <end position="193"/>
    </location>
</feature>
<keyword evidence="2" id="KW-0472">Membrane</keyword>
<evidence type="ECO:0000313" key="3">
    <source>
        <dbReference type="EMBL" id="MFD2568078.1"/>
    </source>
</evidence>
<feature type="compositionally biased region" description="Basic and acidic residues" evidence="1">
    <location>
        <begin position="149"/>
        <end position="176"/>
    </location>
</feature>
<dbReference type="RefSeq" id="WP_379666787.1">
    <property type="nucleotide sequence ID" value="NZ_JBHULH010000008.1"/>
</dbReference>